<dbReference type="InterPro" id="IPR043519">
    <property type="entry name" value="NT_sf"/>
</dbReference>
<dbReference type="PANTHER" id="PTHR33571">
    <property type="entry name" value="SSL8005 PROTEIN"/>
    <property type="match status" value="1"/>
</dbReference>
<keyword evidence="3" id="KW-0808">Transferase</keyword>
<sequence>MSDFLTLCKTHNVKTLYAFGSSTTDHFNEDTSDIDLLIEIENNDPIERGENLINIWDKLEQFFQRKVDLLTNNSIKNPILRQEIESTKILIYDGQKQEISI</sequence>
<keyword evidence="6" id="KW-0547">Nucleotide-binding</keyword>
<dbReference type="Proteomes" id="UP000199438">
    <property type="component" value="Unassembled WGS sequence"/>
</dbReference>
<dbReference type="GO" id="GO:0046872">
    <property type="term" value="F:metal ion binding"/>
    <property type="evidence" value="ECO:0007669"/>
    <property type="project" value="UniProtKB-KW"/>
</dbReference>
<gene>
    <name evidence="11" type="ORF">SAMN04487907_10675</name>
</gene>
<dbReference type="CDD" id="cd05403">
    <property type="entry name" value="NT_KNTase_like"/>
    <property type="match status" value="1"/>
</dbReference>
<dbReference type="GO" id="GO:0005524">
    <property type="term" value="F:ATP binding"/>
    <property type="evidence" value="ECO:0007669"/>
    <property type="project" value="UniProtKB-KW"/>
</dbReference>
<dbReference type="Gene3D" id="3.30.460.10">
    <property type="entry name" value="Beta Polymerase, domain 2"/>
    <property type="match status" value="1"/>
</dbReference>
<comment type="similarity">
    <text evidence="9">Belongs to the MntA antitoxin family.</text>
</comment>
<evidence type="ECO:0000256" key="4">
    <source>
        <dbReference type="ARBA" id="ARBA00022695"/>
    </source>
</evidence>
<protein>
    <recommendedName>
        <fullName evidence="10">Polymerase nucleotidyl transferase domain-containing protein</fullName>
    </recommendedName>
</protein>
<evidence type="ECO:0000313" key="11">
    <source>
        <dbReference type="EMBL" id="SFC61805.1"/>
    </source>
</evidence>
<evidence type="ECO:0000256" key="1">
    <source>
        <dbReference type="ARBA" id="ARBA00001946"/>
    </source>
</evidence>
<evidence type="ECO:0000256" key="7">
    <source>
        <dbReference type="ARBA" id="ARBA00022840"/>
    </source>
</evidence>
<evidence type="ECO:0000256" key="6">
    <source>
        <dbReference type="ARBA" id="ARBA00022741"/>
    </source>
</evidence>
<proteinExistence type="inferred from homology"/>
<comment type="cofactor">
    <cofactor evidence="1">
        <name>Mg(2+)</name>
        <dbReference type="ChEBI" id="CHEBI:18420"/>
    </cofactor>
</comment>
<evidence type="ECO:0000256" key="2">
    <source>
        <dbReference type="ARBA" id="ARBA00022649"/>
    </source>
</evidence>
<keyword evidence="8" id="KW-0460">Magnesium</keyword>
<dbReference type="InterPro" id="IPR002934">
    <property type="entry name" value="Polymerase_NTP_transf_dom"/>
</dbReference>
<dbReference type="STRING" id="1334022.SAMN04487907_10675"/>
<evidence type="ECO:0000313" key="12">
    <source>
        <dbReference type="Proteomes" id="UP000199438"/>
    </source>
</evidence>
<keyword evidence="5" id="KW-0479">Metal-binding</keyword>
<evidence type="ECO:0000256" key="8">
    <source>
        <dbReference type="ARBA" id="ARBA00022842"/>
    </source>
</evidence>
<keyword evidence="12" id="KW-1185">Reference proteome</keyword>
<keyword evidence="2" id="KW-1277">Toxin-antitoxin system</keyword>
<dbReference type="SUPFAM" id="SSF81301">
    <property type="entry name" value="Nucleotidyltransferase"/>
    <property type="match status" value="1"/>
</dbReference>
<keyword evidence="7" id="KW-0067">ATP-binding</keyword>
<organism evidence="11 12">
    <name type="scientific">Zunongwangia mangrovi</name>
    <dbReference type="NCBI Taxonomy" id="1334022"/>
    <lineage>
        <taxon>Bacteria</taxon>
        <taxon>Pseudomonadati</taxon>
        <taxon>Bacteroidota</taxon>
        <taxon>Flavobacteriia</taxon>
        <taxon>Flavobacteriales</taxon>
        <taxon>Flavobacteriaceae</taxon>
        <taxon>Zunongwangia</taxon>
    </lineage>
</organism>
<dbReference type="PANTHER" id="PTHR33571:SF12">
    <property type="entry name" value="BSL3053 PROTEIN"/>
    <property type="match status" value="1"/>
</dbReference>
<accession>A0A1I1KML3</accession>
<keyword evidence="4" id="KW-0548">Nucleotidyltransferase</keyword>
<feature type="domain" description="Polymerase nucleotidyl transferase" evidence="10">
    <location>
        <begin position="7"/>
        <end position="89"/>
    </location>
</feature>
<evidence type="ECO:0000256" key="5">
    <source>
        <dbReference type="ARBA" id="ARBA00022723"/>
    </source>
</evidence>
<evidence type="ECO:0000256" key="3">
    <source>
        <dbReference type="ARBA" id="ARBA00022679"/>
    </source>
</evidence>
<evidence type="ECO:0000256" key="9">
    <source>
        <dbReference type="ARBA" id="ARBA00038276"/>
    </source>
</evidence>
<dbReference type="GO" id="GO:0016779">
    <property type="term" value="F:nucleotidyltransferase activity"/>
    <property type="evidence" value="ECO:0007669"/>
    <property type="project" value="UniProtKB-KW"/>
</dbReference>
<dbReference type="RefSeq" id="WP_092543654.1">
    <property type="nucleotide sequence ID" value="NZ_FOKV01000006.1"/>
</dbReference>
<name>A0A1I1KML3_9FLAO</name>
<dbReference type="InterPro" id="IPR052038">
    <property type="entry name" value="Type-VII_TA_antitoxin"/>
</dbReference>
<dbReference type="OrthoDB" id="9793933at2"/>
<reference evidence="12" key="1">
    <citation type="submission" date="2016-10" db="EMBL/GenBank/DDBJ databases">
        <authorList>
            <person name="Varghese N."/>
            <person name="Submissions S."/>
        </authorList>
    </citation>
    <scope>NUCLEOTIDE SEQUENCE [LARGE SCALE GENOMIC DNA]</scope>
    <source>
        <strain evidence="12">DSM 24499</strain>
    </source>
</reference>
<dbReference type="AlphaFoldDB" id="A0A1I1KML3"/>
<dbReference type="EMBL" id="FOKV01000006">
    <property type="protein sequence ID" value="SFC61805.1"/>
    <property type="molecule type" value="Genomic_DNA"/>
</dbReference>
<evidence type="ECO:0000259" key="10">
    <source>
        <dbReference type="Pfam" id="PF01909"/>
    </source>
</evidence>
<dbReference type="Pfam" id="PF01909">
    <property type="entry name" value="NTP_transf_2"/>
    <property type="match status" value="1"/>
</dbReference>